<gene>
    <name evidence="1" type="ORF">P5S46_08115</name>
</gene>
<dbReference type="InterPro" id="IPR010982">
    <property type="entry name" value="Lambda_DNA-bd_dom_sf"/>
</dbReference>
<dbReference type="EMBL" id="CP120942">
    <property type="protein sequence ID" value="WFF99524.1"/>
    <property type="molecule type" value="Genomic_DNA"/>
</dbReference>
<dbReference type="Proteomes" id="UP001218423">
    <property type="component" value="Chromosome"/>
</dbReference>
<dbReference type="AlphaFoldDB" id="A0AAJ5ZBK0"/>
<evidence type="ECO:0000313" key="1">
    <source>
        <dbReference type="EMBL" id="WFF99524.1"/>
    </source>
</evidence>
<reference evidence="1" key="1">
    <citation type="submission" date="2023-03" db="EMBL/GenBank/DDBJ databases">
        <title>Aeromonas caviae strain AC1520.</title>
        <authorList>
            <person name="Xie T."/>
            <person name="Zhang Q."/>
            <person name="Deng J."/>
            <person name="Li X."/>
        </authorList>
    </citation>
    <scope>NUCLEOTIDE SEQUENCE</scope>
    <source>
        <strain evidence="1">AC1520</strain>
    </source>
</reference>
<proteinExistence type="predicted"/>
<protein>
    <submittedName>
        <fullName evidence="1">Cro/CI family transcriptional regulator</fullName>
    </submittedName>
</protein>
<organism evidence="1 2">
    <name type="scientific">Aeromonas caviae</name>
    <name type="common">Aeromonas punctata</name>
    <dbReference type="NCBI Taxonomy" id="648"/>
    <lineage>
        <taxon>Bacteria</taxon>
        <taxon>Pseudomonadati</taxon>
        <taxon>Pseudomonadota</taxon>
        <taxon>Gammaproteobacteria</taxon>
        <taxon>Aeromonadales</taxon>
        <taxon>Aeromonadaceae</taxon>
        <taxon>Aeromonas</taxon>
    </lineage>
</organism>
<name>A0AAJ5ZBK0_AERCA</name>
<dbReference type="GO" id="GO:0003677">
    <property type="term" value="F:DNA binding"/>
    <property type="evidence" value="ECO:0007669"/>
    <property type="project" value="InterPro"/>
</dbReference>
<dbReference type="Pfam" id="PF14549">
    <property type="entry name" value="P22_Cro"/>
    <property type="match status" value="1"/>
</dbReference>
<accession>A0AAJ5ZBK0</accession>
<dbReference type="RefSeq" id="WP_277856909.1">
    <property type="nucleotide sequence ID" value="NZ_CP120942.1"/>
</dbReference>
<evidence type="ECO:0000313" key="2">
    <source>
        <dbReference type="Proteomes" id="UP001218423"/>
    </source>
</evidence>
<dbReference type="SUPFAM" id="SSF47413">
    <property type="entry name" value="lambda repressor-like DNA-binding domains"/>
    <property type="match status" value="1"/>
</dbReference>
<sequence>MKKLDVIAFFGGVTKTAKALGISKSAVSLWGEEIPYGRACQVQLVSKGRLKAEPMGLVKPS</sequence>
<dbReference type="Gene3D" id="1.10.260.40">
    <property type="entry name" value="lambda repressor-like DNA-binding domains"/>
    <property type="match status" value="1"/>
</dbReference>